<gene>
    <name evidence="4" type="ORF">K460DRAFT_376331</name>
</gene>
<dbReference type="GeneID" id="63852120"/>
<dbReference type="PANTHER" id="PTHR31001">
    <property type="entry name" value="UNCHARACTERIZED TRANSCRIPTIONAL REGULATORY PROTEIN"/>
    <property type="match status" value="1"/>
</dbReference>
<comment type="caution">
    <text evidence="4">The sequence shown here is derived from an EMBL/GenBank/DDBJ whole genome shotgun (WGS) entry which is preliminary data.</text>
</comment>
<proteinExistence type="predicted"/>
<organism evidence="4 5">
    <name type="scientific">Cucurbitaria berberidis CBS 394.84</name>
    <dbReference type="NCBI Taxonomy" id="1168544"/>
    <lineage>
        <taxon>Eukaryota</taxon>
        <taxon>Fungi</taxon>
        <taxon>Dikarya</taxon>
        <taxon>Ascomycota</taxon>
        <taxon>Pezizomycotina</taxon>
        <taxon>Dothideomycetes</taxon>
        <taxon>Pleosporomycetidae</taxon>
        <taxon>Pleosporales</taxon>
        <taxon>Pleosporineae</taxon>
        <taxon>Cucurbitariaceae</taxon>
        <taxon>Cucurbitaria</taxon>
    </lineage>
</organism>
<feature type="chain" id="PRO_5040170972" description="Transcription factor domain-containing protein" evidence="3">
    <location>
        <begin position="20"/>
        <end position="349"/>
    </location>
</feature>
<feature type="signal peptide" evidence="3">
    <location>
        <begin position="1"/>
        <end position="19"/>
    </location>
</feature>
<dbReference type="CDD" id="cd12148">
    <property type="entry name" value="fungal_TF_MHR"/>
    <property type="match status" value="1"/>
</dbReference>
<dbReference type="Proteomes" id="UP000800039">
    <property type="component" value="Unassembled WGS sequence"/>
</dbReference>
<evidence type="ECO:0000256" key="2">
    <source>
        <dbReference type="ARBA" id="ARBA00023242"/>
    </source>
</evidence>
<evidence type="ECO:0008006" key="6">
    <source>
        <dbReference type="Google" id="ProtNLM"/>
    </source>
</evidence>
<name>A0A9P4L7Z3_9PLEO</name>
<keyword evidence="2" id="KW-0539">Nucleus</keyword>
<dbReference type="EMBL" id="ML976616">
    <property type="protein sequence ID" value="KAF1844688.1"/>
    <property type="molecule type" value="Genomic_DNA"/>
</dbReference>
<accession>A0A9P4L7Z3</accession>
<keyword evidence="5" id="KW-1185">Reference proteome</keyword>
<dbReference type="InterPro" id="IPR050613">
    <property type="entry name" value="Sec_Metabolite_Reg"/>
</dbReference>
<keyword evidence="3" id="KW-0732">Signal</keyword>
<dbReference type="PANTHER" id="PTHR31001:SF45">
    <property type="entry name" value="ZN(II)2CYS6 TRANSCRIPTION FACTOR (EUROFUNG)"/>
    <property type="match status" value="1"/>
</dbReference>
<evidence type="ECO:0000256" key="3">
    <source>
        <dbReference type="SAM" id="SignalP"/>
    </source>
</evidence>
<sequence length="349" mass="39348">MSRRLWWSLILFDTRIGEMADFQATSLLPMWDCRVPLNVNDSELRLEMKEPPRVQGNSTDALFTVVRSELGDFVRHTMFHLGYYGPSLKPADGDVLRCAGTEGGETDRFEKAIEAKYLNFCNPDDPLQFLTIWTTRGHIAKFRLMEHHSRYAGSPLHQAEPQREAALSYALSMLECNTKLVTSPLTKGSLWMVNSYFPFVGYIQADLLSGGSRFFELLAKFVFQAWEAREAAFKELRTSSETPQIVLSIRQRLISAQQPHDAMDMGSTDSLMSTTMDRDVYNPIPNMGVHDAYAFPGLEPCADLSGPSLQDFPMDYVDWLTMNWDMGNASISGTGSSRAPEQQAQNDPN</sequence>
<reference evidence="4" key="1">
    <citation type="submission" date="2020-01" db="EMBL/GenBank/DDBJ databases">
        <authorList>
            <consortium name="DOE Joint Genome Institute"/>
            <person name="Haridas S."/>
            <person name="Albert R."/>
            <person name="Binder M."/>
            <person name="Bloem J."/>
            <person name="Labutti K."/>
            <person name="Salamov A."/>
            <person name="Andreopoulos B."/>
            <person name="Baker S.E."/>
            <person name="Barry K."/>
            <person name="Bills G."/>
            <person name="Bluhm B.H."/>
            <person name="Cannon C."/>
            <person name="Castanera R."/>
            <person name="Culley D.E."/>
            <person name="Daum C."/>
            <person name="Ezra D."/>
            <person name="Gonzalez J.B."/>
            <person name="Henrissat B."/>
            <person name="Kuo A."/>
            <person name="Liang C."/>
            <person name="Lipzen A."/>
            <person name="Lutzoni F."/>
            <person name="Magnuson J."/>
            <person name="Mondo S."/>
            <person name="Nolan M."/>
            <person name="Ohm R."/>
            <person name="Pangilinan J."/>
            <person name="Park H.-J."/>
            <person name="Ramirez L."/>
            <person name="Alfaro M."/>
            <person name="Sun H."/>
            <person name="Tritt A."/>
            <person name="Yoshinaga Y."/>
            <person name="Zwiers L.-H."/>
            <person name="Turgeon B.G."/>
            <person name="Goodwin S.B."/>
            <person name="Spatafora J.W."/>
            <person name="Crous P.W."/>
            <person name="Grigoriev I.V."/>
        </authorList>
    </citation>
    <scope>NUCLEOTIDE SEQUENCE</scope>
    <source>
        <strain evidence="4">CBS 394.84</strain>
    </source>
</reference>
<evidence type="ECO:0000313" key="4">
    <source>
        <dbReference type="EMBL" id="KAF1844688.1"/>
    </source>
</evidence>
<dbReference type="GO" id="GO:0005634">
    <property type="term" value="C:nucleus"/>
    <property type="evidence" value="ECO:0007669"/>
    <property type="project" value="UniProtKB-SubCell"/>
</dbReference>
<dbReference type="OrthoDB" id="2269373at2759"/>
<protein>
    <recommendedName>
        <fullName evidence="6">Transcription factor domain-containing protein</fullName>
    </recommendedName>
</protein>
<comment type="subcellular location">
    <subcellularLocation>
        <location evidence="1">Nucleus</location>
    </subcellularLocation>
</comment>
<dbReference type="AlphaFoldDB" id="A0A9P4L7Z3"/>
<dbReference type="RefSeq" id="XP_040787251.1">
    <property type="nucleotide sequence ID" value="XM_040934869.1"/>
</dbReference>
<evidence type="ECO:0000256" key="1">
    <source>
        <dbReference type="ARBA" id="ARBA00004123"/>
    </source>
</evidence>
<evidence type="ECO:0000313" key="5">
    <source>
        <dbReference type="Proteomes" id="UP000800039"/>
    </source>
</evidence>